<evidence type="ECO:0000313" key="1">
    <source>
        <dbReference type="EMBL" id="HDX32858.1"/>
    </source>
</evidence>
<accession>A0A7C1FQW3</accession>
<comment type="caution">
    <text evidence="1">The sequence shown here is derived from an EMBL/GenBank/DDBJ whole genome shotgun (WGS) entry which is preliminary data.</text>
</comment>
<gene>
    <name evidence="1" type="ORF">ENQ20_15425</name>
</gene>
<reference evidence="1" key="1">
    <citation type="journal article" date="2020" name="mSystems">
        <title>Genome- and Community-Level Interaction Insights into Carbon Utilization and Element Cycling Functions of Hydrothermarchaeota in Hydrothermal Sediment.</title>
        <authorList>
            <person name="Zhou Z."/>
            <person name="Liu Y."/>
            <person name="Xu W."/>
            <person name="Pan J."/>
            <person name="Luo Z.H."/>
            <person name="Li M."/>
        </authorList>
    </citation>
    <scope>NUCLEOTIDE SEQUENCE [LARGE SCALE GENOMIC DNA]</scope>
    <source>
        <strain evidence="1">SpSt-289</strain>
    </source>
</reference>
<organism evidence="1">
    <name type="scientific">Caldilinea aerophila</name>
    <dbReference type="NCBI Taxonomy" id="133453"/>
    <lineage>
        <taxon>Bacteria</taxon>
        <taxon>Bacillati</taxon>
        <taxon>Chloroflexota</taxon>
        <taxon>Caldilineae</taxon>
        <taxon>Caldilineales</taxon>
        <taxon>Caldilineaceae</taxon>
        <taxon>Caldilinea</taxon>
    </lineage>
</organism>
<sequence length="415" mass="44287">MTAPSQTAPAGEAAAGDKPYAGTTLRLVGANHPWQEAITPLLPQFEELTGIKVNFEAYGEDQLNQKLTTEFTAGGSDIDVFMQRPLQEARVMQMNGWYEDLTNCVSDPAYDFADFAAGAVGTTTVNGVLTGVPIVTEQEVLYYRKDLLEEAGLEVPKTLDELKAAAAALTDRSKEQYGFVARGQRSPLVTQFSSFLYSYGGDWFDENRRATINTPEALAAIDLYGTLLREYGPPGVLNMSWPQAVAIFAQGNAALYTDASSIYANMLDPERSAVADKTGVAVFPAGPAGSIMYNVTSWGLAMYAGSKHKEAACEFIKWATSKDIVRITQGQGAVPGARQSVWADPAGTAAFPADWVAAVAASANGRSYDRPLVTAVTQARDIIGGAVVVSIEGGDYVTAANEANAQFQALLDSEQ</sequence>
<dbReference type="Gene3D" id="3.40.190.10">
    <property type="entry name" value="Periplasmic binding protein-like II"/>
    <property type="match status" value="2"/>
</dbReference>
<dbReference type="EMBL" id="DSMG01000163">
    <property type="protein sequence ID" value="HDX32858.1"/>
    <property type="molecule type" value="Genomic_DNA"/>
</dbReference>
<proteinExistence type="predicted"/>
<dbReference type="InterPro" id="IPR050490">
    <property type="entry name" value="Bact_solute-bd_prot1"/>
</dbReference>
<dbReference type="SUPFAM" id="SSF53850">
    <property type="entry name" value="Periplasmic binding protein-like II"/>
    <property type="match status" value="1"/>
</dbReference>
<dbReference type="PANTHER" id="PTHR43649:SF12">
    <property type="entry name" value="DIACETYLCHITOBIOSE BINDING PROTEIN DASA"/>
    <property type="match status" value="1"/>
</dbReference>
<dbReference type="InterPro" id="IPR006059">
    <property type="entry name" value="SBP"/>
</dbReference>
<dbReference type="AlphaFoldDB" id="A0A7C1FQW3"/>
<dbReference type="PANTHER" id="PTHR43649">
    <property type="entry name" value="ARABINOSE-BINDING PROTEIN-RELATED"/>
    <property type="match status" value="1"/>
</dbReference>
<dbReference type="CDD" id="cd13585">
    <property type="entry name" value="PBP2_TMBP_like"/>
    <property type="match status" value="1"/>
</dbReference>
<name>A0A7C1FQW3_9CHLR</name>
<protein>
    <submittedName>
        <fullName evidence="1">Sugar ABC transporter substrate-binding protein</fullName>
    </submittedName>
</protein>
<dbReference type="Pfam" id="PF01547">
    <property type="entry name" value="SBP_bac_1"/>
    <property type="match status" value="1"/>
</dbReference>